<keyword evidence="3" id="KW-1185">Reference proteome</keyword>
<organism evidence="2 3">
    <name type="scientific">Flaviaesturariibacter amylovorans</name>
    <dbReference type="NCBI Taxonomy" id="1084520"/>
    <lineage>
        <taxon>Bacteria</taxon>
        <taxon>Pseudomonadati</taxon>
        <taxon>Bacteroidota</taxon>
        <taxon>Chitinophagia</taxon>
        <taxon>Chitinophagales</taxon>
        <taxon>Chitinophagaceae</taxon>
        <taxon>Flaviaestuariibacter</taxon>
    </lineage>
</organism>
<sequence length="221" mass="23770">MLAACGSGDAGKEAEVAAGSMEAPPPVGPEIRRAAEALPRLYAWIAAQDTAFDPDAFEVFSPLDADTMPARPMPPSELAQWKPYLMYNADSSLAIDLYSYNYVLRRRGGKTTLEEGGPDFEVGLIDLAKGTRRRLFFTGTAASVLDAAWTDSRTVLLAVAEVRSDDGFRPTLHRFNALTGESTLSTYPTVLRGDVAQYPSPGSSPGGRGDSVGDHYGKKQY</sequence>
<comment type="caution">
    <text evidence="2">The sequence shown here is derived from an EMBL/GenBank/DDBJ whole genome shotgun (WGS) entry which is preliminary data.</text>
</comment>
<evidence type="ECO:0000256" key="1">
    <source>
        <dbReference type="SAM" id="MobiDB-lite"/>
    </source>
</evidence>
<dbReference type="Proteomes" id="UP001501725">
    <property type="component" value="Unassembled WGS sequence"/>
</dbReference>
<gene>
    <name evidence="2" type="ORF">GCM10023184_33960</name>
</gene>
<dbReference type="EMBL" id="BAABGY010000011">
    <property type="protein sequence ID" value="GAA4337895.1"/>
    <property type="molecule type" value="Genomic_DNA"/>
</dbReference>
<feature type="region of interest" description="Disordered" evidence="1">
    <location>
        <begin position="194"/>
        <end position="221"/>
    </location>
</feature>
<reference evidence="3" key="1">
    <citation type="journal article" date="2019" name="Int. J. Syst. Evol. Microbiol.">
        <title>The Global Catalogue of Microorganisms (GCM) 10K type strain sequencing project: providing services to taxonomists for standard genome sequencing and annotation.</title>
        <authorList>
            <consortium name="The Broad Institute Genomics Platform"/>
            <consortium name="The Broad Institute Genome Sequencing Center for Infectious Disease"/>
            <person name="Wu L."/>
            <person name="Ma J."/>
        </authorList>
    </citation>
    <scope>NUCLEOTIDE SEQUENCE [LARGE SCALE GENOMIC DNA]</scope>
    <source>
        <strain evidence="3">JCM 17919</strain>
    </source>
</reference>
<evidence type="ECO:0000313" key="3">
    <source>
        <dbReference type="Proteomes" id="UP001501725"/>
    </source>
</evidence>
<accession>A0ABP8HEQ3</accession>
<proteinExistence type="predicted"/>
<evidence type="ECO:0000313" key="2">
    <source>
        <dbReference type="EMBL" id="GAA4337895.1"/>
    </source>
</evidence>
<feature type="compositionally biased region" description="Basic and acidic residues" evidence="1">
    <location>
        <begin position="211"/>
        <end position="221"/>
    </location>
</feature>
<evidence type="ECO:0008006" key="4">
    <source>
        <dbReference type="Google" id="ProtNLM"/>
    </source>
</evidence>
<name>A0ABP8HEQ3_9BACT</name>
<protein>
    <recommendedName>
        <fullName evidence="4">Lipoprotein</fullName>
    </recommendedName>
</protein>